<accession>A0A419W9C0</accession>
<feature type="transmembrane region" description="Helical" evidence="6">
    <location>
        <begin position="770"/>
        <end position="790"/>
    </location>
</feature>
<dbReference type="InterPro" id="IPR003838">
    <property type="entry name" value="ABC3_permease_C"/>
</dbReference>
<feature type="transmembrane region" description="Helical" evidence="6">
    <location>
        <begin position="421"/>
        <end position="443"/>
    </location>
</feature>
<feature type="domain" description="MacB-like periplasmic core" evidence="8">
    <location>
        <begin position="18"/>
        <end position="238"/>
    </location>
</feature>
<keyword evidence="2" id="KW-1003">Cell membrane</keyword>
<dbReference type="PANTHER" id="PTHR30572:SF18">
    <property type="entry name" value="ABC-TYPE MACROLIDE FAMILY EXPORT SYSTEM PERMEASE COMPONENT 2"/>
    <property type="match status" value="1"/>
</dbReference>
<dbReference type="Proteomes" id="UP000283387">
    <property type="component" value="Unassembled WGS sequence"/>
</dbReference>
<evidence type="ECO:0000256" key="5">
    <source>
        <dbReference type="ARBA" id="ARBA00023136"/>
    </source>
</evidence>
<evidence type="ECO:0000259" key="8">
    <source>
        <dbReference type="Pfam" id="PF12704"/>
    </source>
</evidence>
<evidence type="ECO:0000256" key="1">
    <source>
        <dbReference type="ARBA" id="ARBA00004651"/>
    </source>
</evidence>
<evidence type="ECO:0000259" key="7">
    <source>
        <dbReference type="Pfam" id="PF02687"/>
    </source>
</evidence>
<keyword evidence="10" id="KW-1185">Reference proteome</keyword>
<keyword evidence="3 6" id="KW-0812">Transmembrane</keyword>
<dbReference type="OrthoDB" id="9770036at2"/>
<reference evidence="9 10" key="1">
    <citation type="submission" date="2018-09" db="EMBL/GenBank/DDBJ databases">
        <title>Genomic Encyclopedia of Archaeal and Bacterial Type Strains, Phase II (KMG-II): from individual species to whole genera.</title>
        <authorList>
            <person name="Goeker M."/>
        </authorList>
    </citation>
    <scope>NUCLEOTIDE SEQUENCE [LARGE SCALE GENOMIC DNA]</scope>
    <source>
        <strain evidence="9 10">DSM 27148</strain>
    </source>
</reference>
<feature type="transmembrane region" description="Helical" evidence="6">
    <location>
        <begin position="730"/>
        <end position="750"/>
    </location>
</feature>
<dbReference type="InterPro" id="IPR025857">
    <property type="entry name" value="MacB_PCD"/>
</dbReference>
<feature type="transmembrane region" description="Helical" evidence="6">
    <location>
        <begin position="330"/>
        <end position="356"/>
    </location>
</feature>
<feature type="transmembrane region" description="Helical" evidence="6">
    <location>
        <begin position="376"/>
        <end position="400"/>
    </location>
</feature>
<dbReference type="RefSeq" id="WP_120273324.1">
    <property type="nucleotide sequence ID" value="NZ_RAPN01000001.1"/>
</dbReference>
<dbReference type="Pfam" id="PF12704">
    <property type="entry name" value="MacB_PCD"/>
    <property type="match status" value="1"/>
</dbReference>
<proteinExistence type="predicted"/>
<keyword evidence="5 6" id="KW-0472">Membrane</keyword>
<keyword evidence="4 6" id="KW-1133">Transmembrane helix</keyword>
<evidence type="ECO:0000256" key="3">
    <source>
        <dbReference type="ARBA" id="ARBA00022692"/>
    </source>
</evidence>
<organism evidence="9 10">
    <name type="scientific">Mangrovibacterium diazotrophicum</name>
    <dbReference type="NCBI Taxonomy" id="1261403"/>
    <lineage>
        <taxon>Bacteria</taxon>
        <taxon>Pseudomonadati</taxon>
        <taxon>Bacteroidota</taxon>
        <taxon>Bacteroidia</taxon>
        <taxon>Marinilabiliales</taxon>
        <taxon>Prolixibacteraceae</taxon>
        <taxon>Mangrovibacterium</taxon>
    </lineage>
</organism>
<dbReference type="EMBL" id="RAPN01000001">
    <property type="protein sequence ID" value="RKD92075.1"/>
    <property type="molecule type" value="Genomic_DNA"/>
</dbReference>
<sequence>MYTIKQILRLINKNKRTTLLLVFSLFVGLTTYILISARVSYHQSFDRQIPGYQNIYRVVSSAYTDNVLTVSQPRCQRALGETLKEKYSEVEMTGYLCGLVEDHFKIGDEAFTDDKAYHCSNSFLQIFNIQPLQGDVKNLLTKPYTVIISESFAQKYFPGEDPIGKSILQYPGGHIEVEAVFKDLPANSHFHADMLLSFHDNMHLPPPLKENWGEFAFYTYLKLNPSADIRKIEDAMSQVSLEHNQNDMKDSRSRYSFNLQPLTSIHTQSHLKNEIEPNIRGDYLSILRLISIYILVISGFNYIYFSHTRILKNSVQYGVRKVFGAKPAALFRIFLVESVLIHLAAVVLFLITYTLLKSVRFSLLQETDLSSLSARFWMGVALVFGASVILNPTIILLSIYRKKSLSLLSRQKLNYSSGYSYRQLLTVVQFVIIVFLLTSIVGIQKQLDYLKTRDAGIDVTNKLVIKSPANLWRDNKRFVNLEAFEQELTKLPAVKSLSISNIVPGDVPSFNFNVSDGQSGSSVKTAVFLANRNFVNAYRMKMIAGESFFDQGWNGAEKVAKGCILNETCLHQLGYSNAEEVIGQNLALGDESGLDNIETRVAGVCEDFNFTSVKEAPGPVILLDWTQKIMVGRYTLEVYPNIDKTALLAEVGERFEKTFPNFSFDYFWLDNFYNQQFAQESSVERSLREFALLSIILGILSLFSMVWHMSVARIKEIGIRKINGAKTSEVMILLNTDFMKSVLIAFLIAVPIGWYAMHRWLESFAYRTTLSWWIFALAGLLALGIALLTVSWQSWKAATRNPVEALRYE</sequence>
<evidence type="ECO:0000313" key="10">
    <source>
        <dbReference type="Proteomes" id="UP000283387"/>
    </source>
</evidence>
<dbReference type="GO" id="GO:0005886">
    <property type="term" value="C:plasma membrane"/>
    <property type="evidence" value="ECO:0007669"/>
    <property type="project" value="UniProtKB-SubCell"/>
</dbReference>
<feature type="transmembrane region" description="Helical" evidence="6">
    <location>
        <begin position="690"/>
        <end position="709"/>
    </location>
</feature>
<evidence type="ECO:0000313" key="9">
    <source>
        <dbReference type="EMBL" id="RKD92075.1"/>
    </source>
</evidence>
<dbReference type="InterPro" id="IPR050250">
    <property type="entry name" value="Macrolide_Exporter_MacB"/>
</dbReference>
<evidence type="ECO:0000256" key="2">
    <source>
        <dbReference type="ARBA" id="ARBA00022475"/>
    </source>
</evidence>
<evidence type="ECO:0000256" key="4">
    <source>
        <dbReference type="ARBA" id="ARBA00022989"/>
    </source>
</evidence>
<comment type="caution">
    <text evidence="9">The sequence shown here is derived from an EMBL/GenBank/DDBJ whole genome shotgun (WGS) entry which is preliminary data.</text>
</comment>
<protein>
    <submittedName>
        <fullName evidence="9">Putative ABC transport system permease protein</fullName>
    </submittedName>
</protein>
<dbReference type="Pfam" id="PF02687">
    <property type="entry name" value="FtsX"/>
    <property type="match status" value="1"/>
</dbReference>
<dbReference type="PANTHER" id="PTHR30572">
    <property type="entry name" value="MEMBRANE COMPONENT OF TRANSPORTER-RELATED"/>
    <property type="match status" value="1"/>
</dbReference>
<feature type="transmembrane region" description="Helical" evidence="6">
    <location>
        <begin position="283"/>
        <end position="304"/>
    </location>
</feature>
<comment type="subcellular location">
    <subcellularLocation>
        <location evidence="1">Cell membrane</location>
        <topology evidence="1">Multi-pass membrane protein</topology>
    </subcellularLocation>
</comment>
<feature type="domain" description="ABC3 transporter permease C-terminal" evidence="7">
    <location>
        <begin position="690"/>
        <end position="802"/>
    </location>
</feature>
<dbReference type="GO" id="GO:0022857">
    <property type="term" value="F:transmembrane transporter activity"/>
    <property type="evidence" value="ECO:0007669"/>
    <property type="project" value="TreeGrafter"/>
</dbReference>
<feature type="transmembrane region" description="Helical" evidence="6">
    <location>
        <begin position="20"/>
        <end position="41"/>
    </location>
</feature>
<gene>
    <name evidence="9" type="ORF">BC643_2445</name>
</gene>
<dbReference type="AlphaFoldDB" id="A0A419W9C0"/>
<name>A0A419W9C0_9BACT</name>
<evidence type="ECO:0000256" key="6">
    <source>
        <dbReference type="SAM" id="Phobius"/>
    </source>
</evidence>